<dbReference type="PANTHER" id="PTHR43377:SF1">
    <property type="entry name" value="BILIVERDIN REDUCTASE A"/>
    <property type="match status" value="1"/>
</dbReference>
<dbReference type="RefSeq" id="WP_094244683.1">
    <property type="nucleotide sequence ID" value="NZ_CP017703.1"/>
</dbReference>
<dbReference type="InterPro" id="IPR000683">
    <property type="entry name" value="Gfo/Idh/MocA-like_OxRdtase_N"/>
</dbReference>
<dbReference type="KEGG" id="apak:AP3564_03715"/>
<accession>A0A223E2M5</accession>
<dbReference type="InterPro" id="IPR011032">
    <property type="entry name" value="GroES-like_sf"/>
</dbReference>
<dbReference type="Pfam" id="PF22725">
    <property type="entry name" value="GFO_IDH_MocA_C3"/>
    <property type="match status" value="1"/>
</dbReference>
<organism evidence="2 3">
    <name type="scientific">Aeribacillus pallidus</name>
    <dbReference type="NCBI Taxonomy" id="33936"/>
    <lineage>
        <taxon>Bacteria</taxon>
        <taxon>Bacillati</taxon>
        <taxon>Bacillota</taxon>
        <taxon>Bacilli</taxon>
        <taxon>Bacillales</taxon>
        <taxon>Bacillaceae</taxon>
        <taxon>Aeribacillus</taxon>
    </lineage>
</organism>
<dbReference type="SUPFAM" id="SSF55347">
    <property type="entry name" value="Glyceraldehyde-3-phosphate dehydrogenase-like, C-terminal domain"/>
    <property type="match status" value="1"/>
</dbReference>
<dbReference type="InterPro" id="IPR013154">
    <property type="entry name" value="ADH-like_N"/>
</dbReference>
<dbReference type="InterPro" id="IPR020843">
    <property type="entry name" value="ER"/>
</dbReference>
<dbReference type="Gene3D" id="3.90.180.10">
    <property type="entry name" value="Medium-chain alcohol dehydrogenases, catalytic domain"/>
    <property type="match status" value="1"/>
</dbReference>
<dbReference type="CDD" id="cd08255">
    <property type="entry name" value="2-desacetyl-2-hydroxyethyl_bacteriochlorophyllide_like"/>
    <property type="match status" value="1"/>
</dbReference>
<dbReference type="SMART" id="SM00829">
    <property type="entry name" value="PKS_ER"/>
    <property type="match status" value="1"/>
</dbReference>
<dbReference type="GO" id="GO:0016491">
    <property type="term" value="F:oxidoreductase activity"/>
    <property type="evidence" value="ECO:0007669"/>
    <property type="project" value="InterPro"/>
</dbReference>
<dbReference type="InterPro" id="IPR013149">
    <property type="entry name" value="ADH-like_C"/>
</dbReference>
<sequence length="709" mass="79290">MKQVVIKKGSIIVDEVPAPVVSENGVLVKVLYSCISAGTEMSGVNESGKSILKKAIEKPEKIKKAIDIAKNQGIESLLDKMKKLDVPQATGYSASGIVIDVGKNIHDIKIGDRVACAGAGLANHAEYIEVPRNLVMRVPEGLNLEFASTVTLGGIALQGVRRADVRIGEFVAVIGMGILGQLTSQILTASGCRVIGIDIDERRLNIAKQLGCPYTLNSTDVDIIKEIEKITEGYGVDVAIITAATNSNEVLSQAFKMCRKKGKVVLVGVVGNQFNRDDMYLKELDFVISTSYGPGRYDPQYEEKGIDYPYGYVRWTENRNMEEYLRLLKENKVDIRPLIDGIYNVEDAPKAYASLNNQEKKPLILLLKYNEDQVEKINRRVIHISNKSLKQKDRINVAIVGAGEFAKAFHLPNLQKLQKYYNIYAIMSRTGLNSKNIGEQYGATLVTTDYNEILNNPDIDMVMICTRHNLHASMAVAAMKKGKAVFVEKPLAMDDKELDEVLKTVRETKVPFIVGYNRRFSKYAREVKKHIKNRVSPLIINYQMNAGYIPLDHWVHTEEGGGRIIGEACHIIDLFTYFTESEVECISVNSIKSNSSHISPRDNVVVTLNYTDGSLCTLTYTSLGNRNYPKETCNIYFDEKIITINDYKSINGFGVKVAPLSSKVPEKGQMEELVAFAESINNKFYPIQLWDLEQTSRITFLIERELKKL</sequence>
<dbReference type="Gene3D" id="3.40.50.720">
    <property type="entry name" value="NAD(P)-binding Rossmann-like Domain"/>
    <property type="match status" value="2"/>
</dbReference>
<dbReference type="Gene3D" id="3.30.360.10">
    <property type="entry name" value="Dihydrodipicolinate Reductase, domain 2"/>
    <property type="match status" value="1"/>
</dbReference>
<dbReference type="Pfam" id="PF01408">
    <property type="entry name" value="GFO_IDH_MocA"/>
    <property type="match status" value="1"/>
</dbReference>
<dbReference type="InterPro" id="IPR051450">
    <property type="entry name" value="Gfo/Idh/MocA_Oxidoreductases"/>
</dbReference>
<evidence type="ECO:0000313" key="3">
    <source>
        <dbReference type="Proteomes" id="UP000214606"/>
    </source>
</evidence>
<dbReference type="PANTHER" id="PTHR43377">
    <property type="entry name" value="BILIVERDIN REDUCTASE A"/>
    <property type="match status" value="1"/>
</dbReference>
<proteinExistence type="predicted"/>
<dbReference type="Proteomes" id="UP000214606">
    <property type="component" value="Chromosome"/>
</dbReference>
<dbReference type="Pfam" id="PF00107">
    <property type="entry name" value="ADH_zinc_N"/>
    <property type="match status" value="1"/>
</dbReference>
<protein>
    <submittedName>
        <fullName evidence="2">Oxidoreductase</fullName>
    </submittedName>
</protein>
<name>A0A223E2M5_9BACI</name>
<dbReference type="Pfam" id="PF08240">
    <property type="entry name" value="ADH_N"/>
    <property type="match status" value="1"/>
</dbReference>
<dbReference type="SUPFAM" id="SSF50129">
    <property type="entry name" value="GroES-like"/>
    <property type="match status" value="1"/>
</dbReference>
<evidence type="ECO:0000313" key="2">
    <source>
        <dbReference type="EMBL" id="ASS89473.1"/>
    </source>
</evidence>
<dbReference type="EMBL" id="CP017703">
    <property type="protein sequence ID" value="ASS89473.1"/>
    <property type="molecule type" value="Genomic_DNA"/>
</dbReference>
<dbReference type="InterPro" id="IPR036291">
    <property type="entry name" value="NAD(P)-bd_dom_sf"/>
</dbReference>
<dbReference type="SUPFAM" id="SSF51735">
    <property type="entry name" value="NAD(P)-binding Rossmann-fold domains"/>
    <property type="match status" value="2"/>
</dbReference>
<evidence type="ECO:0000259" key="1">
    <source>
        <dbReference type="SMART" id="SM00829"/>
    </source>
</evidence>
<dbReference type="AlphaFoldDB" id="A0A223E2M5"/>
<feature type="domain" description="Enoyl reductase (ER)" evidence="1">
    <location>
        <begin position="9"/>
        <end position="366"/>
    </location>
</feature>
<reference evidence="2 3" key="1">
    <citation type="submission" date="2016-10" db="EMBL/GenBank/DDBJ databases">
        <title>The whole genome sequencing and assembly of Aeribacillus pallidus KCTC3564 strain.</title>
        <authorList>
            <person name="Lee Y.-J."/>
            <person name="Park M.-K."/>
            <person name="Yi H."/>
            <person name="Bahn Y.-S."/>
            <person name="Kim J.F."/>
            <person name="Lee D.-W."/>
        </authorList>
    </citation>
    <scope>NUCLEOTIDE SEQUENCE [LARGE SCALE GENOMIC DNA]</scope>
    <source>
        <strain evidence="2 3">KCTC3564</strain>
    </source>
</reference>
<gene>
    <name evidence="2" type="ORF">AP3564_03715</name>
</gene>
<dbReference type="GO" id="GO:0000166">
    <property type="term" value="F:nucleotide binding"/>
    <property type="evidence" value="ECO:0007669"/>
    <property type="project" value="InterPro"/>
</dbReference>
<dbReference type="InterPro" id="IPR055170">
    <property type="entry name" value="GFO_IDH_MocA-like_dom"/>
</dbReference>